<name>A0A0C2R4N1_9BACL</name>
<dbReference type="PANTHER" id="PTHR39183:SF1">
    <property type="entry name" value="SPORE COAT PROTEIN F-LIKE PROTEIN YHCQ"/>
    <property type="match status" value="1"/>
</dbReference>
<keyword evidence="5" id="KW-0946">Virion</keyword>
<evidence type="ECO:0000256" key="2">
    <source>
        <dbReference type="ARBA" id="ARBA00024325"/>
    </source>
</evidence>
<dbReference type="Gene3D" id="1.20.1260.10">
    <property type="match status" value="1"/>
</dbReference>
<accession>A0A0C2R4N1</accession>
<dbReference type="Pfam" id="PF07875">
    <property type="entry name" value="Coat_F"/>
    <property type="match status" value="1"/>
</dbReference>
<evidence type="ECO:0000256" key="1">
    <source>
        <dbReference type="ARBA" id="ARBA00022969"/>
    </source>
</evidence>
<dbReference type="Proteomes" id="UP000031938">
    <property type="component" value="Unassembled WGS sequence"/>
</dbReference>
<gene>
    <name evidence="5" type="ORF">KP78_27740</name>
</gene>
<keyword evidence="5" id="KW-0167">Capsid protein</keyword>
<dbReference type="EMBL" id="JXRP01000018">
    <property type="protein sequence ID" value="KIL45230.1"/>
    <property type="molecule type" value="Genomic_DNA"/>
</dbReference>
<dbReference type="STRING" id="889306.KP78_27740"/>
<sequence length="202" mass="23260">MQQNQNQNMQTGNMPQNVKHGGHEVNDVMEMLGTMVSVLDQYTMFRQHIKDQELLGILDRQYNWIQDEYNITVEAYKTGQKPSHSKTSYNMPQGNDTIYGLTPMAPIKPIQAINEINDQGISTHMLNLTKSCATLKAMTALEMTNPIIRRMTADSVANWIEMAFETFLYQNKHHYYQVPQYSQIDMQQLTNSYAPAGNKMMQ</sequence>
<comment type="subcellular location">
    <subcellularLocation>
        <location evidence="2">Spore coat</location>
    </subcellularLocation>
</comment>
<comment type="similarity">
    <text evidence="3">Belongs to the CotF family.</text>
</comment>
<comment type="caution">
    <text evidence="5">The sequence shown here is derived from an EMBL/GenBank/DDBJ whole genome shotgun (WGS) entry which is preliminary data.</text>
</comment>
<organism evidence="5 6">
    <name type="scientific">Jeotgalibacillus soli</name>
    <dbReference type="NCBI Taxonomy" id="889306"/>
    <lineage>
        <taxon>Bacteria</taxon>
        <taxon>Bacillati</taxon>
        <taxon>Bacillota</taxon>
        <taxon>Bacilli</taxon>
        <taxon>Bacillales</taxon>
        <taxon>Caryophanaceae</taxon>
        <taxon>Jeotgalibacillus</taxon>
    </lineage>
</organism>
<dbReference type="AlphaFoldDB" id="A0A0C2R4N1"/>
<proteinExistence type="inferred from homology"/>
<evidence type="ECO:0000256" key="3">
    <source>
        <dbReference type="ARBA" id="ARBA00024344"/>
    </source>
</evidence>
<keyword evidence="6" id="KW-1185">Reference proteome</keyword>
<evidence type="ECO:0000256" key="4">
    <source>
        <dbReference type="SAM" id="MobiDB-lite"/>
    </source>
</evidence>
<dbReference type="OrthoDB" id="2577233at2"/>
<feature type="region of interest" description="Disordered" evidence="4">
    <location>
        <begin position="1"/>
        <end position="21"/>
    </location>
</feature>
<feature type="compositionally biased region" description="Low complexity" evidence="4">
    <location>
        <begin position="1"/>
        <end position="17"/>
    </location>
</feature>
<dbReference type="InterPro" id="IPR012347">
    <property type="entry name" value="Ferritin-like"/>
</dbReference>
<dbReference type="PANTHER" id="PTHR39183">
    <property type="entry name" value="SPORE COAT PROTEIN F-LIKE PROTEIN YHCQ"/>
    <property type="match status" value="1"/>
</dbReference>
<dbReference type="GO" id="GO:0030435">
    <property type="term" value="P:sporulation resulting in formation of a cellular spore"/>
    <property type="evidence" value="ECO:0007669"/>
    <property type="project" value="UniProtKB-KW"/>
</dbReference>
<evidence type="ECO:0000313" key="6">
    <source>
        <dbReference type="Proteomes" id="UP000031938"/>
    </source>
</evidence>
<dbReference type="RefSeq" id="WP_041089531.1">
    <property type="nucleotide sequence ID" value="NZ_JXRP01000018.1"/>
</dbReference>
<dbReference type="PATRIC" id="fig|889306.3.peg.2786"/>
<keyword evidence="1" id="KW-0749">Sporulation</keyword>
<protein>
    <submittedName>
        <fullName evidence="5">Spore coat protein GerQ</fullName>
    </submittedName>
</protein>
<reference evidence="5 6" key="1">
    <citation type="submission" date="2015-01" db="EMBL/GenBank/DDBJ databases">
        <title>Genome sequencing of Jeotgalibacillus soli.</title>
        <authorList>
            <person name="Goh K.M."/>
            <person name="Chan K.-G."/>
            <person name="Yaakop A.S."/>
            <person name="Ee R."/>
            <person name="Gan H.M."/>
            <person name="Chan C.S."/>
        </authorList>
    </citation>
    <scope>NUCLEOTIDE SEQUENCE [LARGE SCALE GENOMIC DNA]</scope>
    <source>
        <strain evidence="5 6">P9</strain>
    </source>
</reference>
<evidence type="ECO:0000313" key="5">
    <source>
        <dbReference type="EMBL" id="KIL45230.1"/>
    </source>
</evidence>
<dbReference type="InterPro" id="IPR012851">
    <property type="entry name" value="Spore_coat_CotF-like"/>
</dbReference>